<dbReference type="EMBL" id="JACVEL010000014">
    <property type="protein sequence ID" value="MBC9813760.1"/>
    <property type="molecule type" value="Genomic_DNA"/>
</dbReference>
<dbReference type="InterPro" id="IPR017850">
    <property type="entry name" value="Alkaline_phosphatase_core_sf"/>
</dbReference>
<dbReference type="NCBIfam" id="NF042991">
    <property type="entry name" value="alk_phos_PafA"/>
    <property type="match status" value="1"/>
</dbReference>
<sequence length="546" mass="61571">MKSISIVNALLFSFFGSLLFSQNDSPKLMVGIVVDQMCYEYLYRFRDHYTEGGFKRLMNEGTNCRTTHYNYVPTYTGPGHASIYTGTTPSNHGIVANDWLDRVANSTVNCVEDQTVQTVGSDSKKGMFSPARLKVNTITDQLKLERPASKVIAMSIKNRGAILPGGHLSDGTYWFDSKSGDFITSTFYKQELPQWVADFNKKNLPEKSMKQVWNTFFPIERYVESGPDNSPYEHLLPGKTEPVFPYDLSKMSTKETVYDLFTCTPFANTFLTDFAIQALHAEKMGQNGATDMLCISYSSTDIIGHEFGPQSKEIQDTYIRLDRELERLLNELDNTLGKGNYTLFLTADHAVVPVPQLLVDKKLAGGYVFLSEAVKQLKTDVTDTFGADLIVAEENLNIYLDRTLIRERGLKYDEVCRFVKEHIREWKGVKNVYTSGELQTGSGDKWFEMIRSGYHYKESGDVIFSLESGHLPKSKDTDKARKGTSHGSPYAYDTQVPLLFFGHSVPQQEVFRVVEITDIAPTIAHILDISFSHAATGKPIVELFQK</sequence>
<feature type="binding site" evidence="5">
    <location>
        <position position="97"/>
    </location>
    <ligand>
        <name>substrate</name>
    </ligand>
</feature>
<evidence type="ECO:0000313" key="7">
    <source>
        <dbReference type="EMBL" id="MBC9813760.1"/>
    </source>
</evidence>
<dbReference type="PIRSF" id="PIRSF031924">
    <property type="entry name" value="Pi-irrepressible_AP"/>
    <property type="match status" value="1"/>
</dbReference>
<name>A0A8J6PFY2_9FLAO</name>
<proteinExistence type="predicted"/>
<evidence type="ECO:0000256" key="5">
    <source>
        <dbReference type="PIRSR" id="PIRSR031924-51"/>
    </source>
</evidence>
<keyword evidence="2" id="KW-0479">Metal-binding</keyword>
<keyword evidence="6" id="KW-0175">Coiled coil</keyword>
<keyword evidence="8" id="KW-1185">Reference proteome</keyword>
<dbReference type="Proteomes" id="UP000652681">
    <property type="component" value="Unassembled WGS sequence"/>
</dbReference>
<dbReference type="AlphaFoldDB" id="A0A8J6PFY2"/>
<dbReference type="InterPro" id="IPR026263">
    <property type="entry name" value="Alkaline_phosphatase_prok"/>
</dbReference>
<dbReference type="CDD" id="cd16016">
    <property type="entry name" value="AP-SPAP"/>
    <property type="match status" value="1"/>
</dbReference>
<evidence type="ECO:0000256" key="4">
    <source>
        <dbReference type="PIRSR" id="PIRSR031924-50"/>
    </source>
</evidence>
<dbReference type="Gene3D" id="3.40.720.10">
    <property type="entry name" value="Alkaline Phosphatase, subunit A"/>
    <property type="match status" value="1"/>
</dbReference>
<evidence type="ECO:0000256" key="2">
    <source>
        <dbReference type="ARBA" id="ARBA00022723"/>
    </source>
</evidence>
<dbReference type="PANTHER" id="PTHR10151">
    <property type="entry name" value="ECTONUCLEOTIDE PYROPHOSPHATASE/PHOSPHODIESTERASE"/>
    <property type="match status" value="1"/>
</dbReference>
<dbReference type="Gene3D" id="3.30.1360.150">
    <property type="match status" value="1"/>
</dbReference>
<evidence type="ECO:0000256" key="1">
    <source>
        <dbReference type="ARBA" id="ARBA00022553"/>
    </source>
</evidence>
<keyword evidence="1 4" id="KW-0597">Phosphoprotein</keyword>
<dbReference type="GO" id="GO:0046872">
    <property type="term" value="F:metal ion binding"/>
    <property type="evidence" value="ECO:0007669"/>
    <property type="project" value="UniProtKB-KW"/>
</dbReference>
<dbReference type="SUPFAM" id="SSF53649">
    <property type="entry name" value="Alkaline phosphatase-like"/>
    <property type="match status" value="1"/>
</dbReference>
<evidence type="ECO:0000313" key="8">
    <source>
        <dbReference type="Proteomes" id="UP000652681"/>
    </source>
</evidence>
<evidence type="ECO:0000256" key="3">
    <source>
        <dbReference type="ARBA" id="ARBA00022729"/>
    </source>
</evidence>
<accession>A0A8J6PFY2</accession>
<evidence type="ECO:0000256" key="6">
    <source>
        <dbReference type="SAM" id="Coils"/>
    </source>
</evidence>
<dbReference type="InterPro" id="IPR002591">
    <property type="entry name" value="Phosphodiest/P_Trfase"/>
</dbReference>
<dbReference type="Pfam" id="PF01663">
    <property type="entry name" value="Phosphodiest"/>
    <property type="match status" value="1"/>
</dbReference>
<protein>
    <submittedName>
        <fullName evidence="7">Alkaline phosphatase family protein</fullName>
    </submittedName>
</protein>
<dbReference type="RefSeq" id="WP_216714742.1">
    <property type="nucleotide sequence ID" value="NZ_JACVEL010000014.1"/>
</dbReference>
<dbReference type="GO" id="GO:0004035">
    <property type="term" value="F:alkaline phosphatase activity"/>
    <property type="evidence" value="ECO:0007669"/>
    <property type="project" value="InterPro"/>
</dbReference>
<feature type="active site" description="Phosphothreonine intermediate" evidence="4">
    <location>
        <position position="76"/>
    </location>
</feature>
<dbReference type="PANTHER" id="PTHR10151:SF120">
    <property type="entry name" value="BIS(5'-ADENOSYL)-TRIPHOSPHATASE"/>
    <property type="match status" value="1"/>
</dbReference>
<feature type="coiled-coil region" evidence="6">
    <location>
        <begin position="311"/>
        <end position="338"/>
    </location>
</feature>
<comment type="caution">
    <text evidence="7">The sequence shown here is derived from an EMBL/GenBank/DDBJ whole genome shotgun (WGS) entry which is preliminary data.</text>
</comment>
<organism evidence="7 8">
    <name type="scientific">Taishania pollutisoli</name>
    <dbReference type="NCBI Taxonomy" id="2766479"/>
    <lineage>
        <taxon>Bacteria</taxon>
        <taxon>Pseudomonadati</taxon>
        <taxon>Bacteroidota</taxon>
        <taxon>Flavobacteriia</taxon>
        <taxon>Flavobacteriales</taxon>
        <taxon>Crocinitomicaceae</taxon>
        <taxon>Taishania</taxon>
    </lineage>
</organism>
<feature type="binding site" evidence="5">
    <location>
        <begin position="157"/>
        <end position="159"/>
    </location>
    <ligand>
        <name>substrate</name>
    </ligand>
</feature>
<gene>
    <name evidence="7" type="ORF">H9Y05_14895</name>
</gene>
<reference evidence="7" key="1">
    <citation type="submission" date="2020-09" db="EMBL/GenBank/DDBJ databases">
        <title>Taishania pollutisoli gen. nov., sp. nov., Isolated from Tetrabromobisphenol A-Contaminated Soil.</title>
        <authorList>
            <person name="Chen Q."/>
        </authorList>
    </citation>
    <scope>NUCLEOTIDE SEQUENCE</scope>
    <source>
        <strain evidence="7">CZZ-1</strain>
    </source>
</reference>
<keyword evidence="3" id="KW-0732">Signal</keyword>